<dbReference type="AlphaFoldDB" id="A0A9N9CWU2"/>
<comment type="caution">
    <text evidence="2">The sequence shown here is derived from an EMBL/GenBank/DDBJ whole genome shotgun (WGS) entry which is preliminary data.</text>
</comment>
<organism evidence="2 3">
    <name type="scientific">Diversispora eburnea</name>
    <dbReference type="NCBI Taxonomy" id="1213867"/>
    <lineage>
        <taxon>Eukaryota</taxon>
        <taxon>Fungi</taxon>
        <taxon>Fungi incertae sedis</taxon>
        <taxon>Mucoromycota</taxon>
        <taxon>Glomeromycotina</taxon>
        <taxon>Glomeromycetes</taxon>
        <taxon>Diversisporales</taxon>
        <taxon>Diversisporaceae</taxon>
        <taxon>Diversispora</taxon>
    </lineage>
</organism>
<protein>
    <submittedName>
        <fullName evidence="2">2971_t:CDS:1</fullName>
    </submittedName>
</protein>
<feature type="compositionally biased region" description="Low complexity" evidence="1">
    <location>
        <begin position="92"/>
        <end position="104"/>
    </location>
</feature>
<reference evidence="2" key="1">
    <citation type="submission" date="2021-06" db="EMBL/GenBank/DDBJ databases">
        <authorList>
            <person name="Kallberg Y."/>
            <person name="Tangrot J."/>
            <person name="Rosling A."/>
        </authorList>
    </citation>
    <scope>NUCLEOTIDE SEQUENCE</scope>
    <source>
        <strain evidence="2">AZ414A</strain>
    </source>
</reference>
<feature type="compositionally biased region" description="Polar residues" evidence="1">
    <location>
        <begin position="50"/>
        <end position="79"/>
    </location>
</feature>
<dbReference type="Proteomes" id="UP000789706">
    <property type="component" value="Unassembled WGS sequence"/>
</dbReference>
<evidence type="ECO:0000256" key="1">
    <source>
        <dbReference type="SAM" id="MobiDB-lite"/>
    </source>
</evidence>
<name>A0A9N9CWU2_9GLOM</name>
<evidence type="ECO:0000313" key="3">
    <source>
        <dbReference type="Proteomes" id="UP000789706"/>
    </source>
</evidence>
<keyword evidence="3" id="KW-1185">Reference proteome</keyword>
<dbReference type="EMBL" id="CAJVPK010002497">
    <property type="protein sequence ID" value="CAG8613972.1"/>
    <property type="molecule type" value="Genomic_DNA"/>
</dbReference>
<feature type="compositionally biased region" description="Polar residues" evidence="1">
    <location>
        <begin position="114"/>
        <end position="130"/>
    </location>
</feature>
<feature type="region of interest" description="Disordered" evidence="1">
    <location>
        <begin position="46"/>
        <end position="139"/>
    </location>
</feature>
<accession>A0A9N9CWU2</accession>
<proteinExistence type="predicted"/>
<evidence type="ECO:0000313" key="2">
    <source>
        <dbReference type="EMBL" id="CAG8613972.1"/>
    </source>
</evidence>
<gene>
    <name evidence="2" type="ORF">DEBURN_LOCUS10096</name>
</gene>
<sequence length="139" mass="15770">MAEIILDVEAKLVNDILRNFKLTSETPFDMIHNSNIATRRVQERRCNRTPPLTYNELTSMIGSSRSESSAGQRDQSASPTRRVPKEVRERSSSVVNRRSQRQSPYISLTHDEININTNNPDVGNSKQNIETIPLQPPPL</sequence>
<dbReference type="OrthoDB" id="2428644at2759"/>